<feature type="binding site" evidence="4">
    <location>
        <position position="49"/>
    </location>
    <ligand>
        <name>substrate</name>
    </ligand>
</feature>
<keyword evidence="2 4" id="KW-0547">Nucleotide-binding</keyword>
<feature type="binding site" evidence="4">
    <location>
        <begin position="4"/>
        <end position="8"/>
    </location>
    <ligand>
        <name>ATP</name>
        <dbReference type="ChEBI" id="CHEBI:30616"/>
    </ligand>
</feature>
<evidence type="ECO:0000256" key="1">
    <source>
        <dbReference type="ARBA" id="ARBA00010638"/>
    </source>
</evidence>
<comment type="similarity">
    <text evidence="1 5">Belongs to the 5-formyltetrahydrofolate cyclo-ligase family.</text>
</comment>
<dbReference type="eggNOG" id="COG0212">
    <property type="taxonomic scope" value="Bacteria"/>
</dbReference>
<dbReference type="EC" id="6.3.3.2" evidence="5"/>
<dbReference type="OrthoDB" id="9801938at2"/>
<dbReference type="GO" id="GO:0005524">
    <property type="term" value="F:ATP binding"/>
    <property type="evidence" value="ECO:0007669"/>
    <property type="project" value="UniProtKB-KW"/>
</dbReference>
<dbReference type="EMBL" id="JNFF01000062">
    <property type="protein sequence ID" value="KEQ29745.1"/>
    <property type="molecule type" value="Genomic_DNA"/>
</dbReference>
<proteinExistence type="inferred from homology"/>
<evidence type="ECO:0000256" key="3">
    <source>
        <dbReference type="ARBA" id="ARBA00022840"/>
    </source>
</evidence>
<dbReference type="PIRSF" id="PIRSF006806">
    <property type="entry name" value="FTHF_cligase"/>
    <property type="match status" value="1"/>
</dbReference>
<feature type="binding site" evidence="4">
    <location>
        <begin position="134"/>
        <end position="142"/>
    </location>
    <ligand>
        <name>ATP</name>
        <dbReference type="ChEBI" id="CHEBI:30616"/>
    </ligand>
</feature>
<protein>
    <recommendedName>
        <fullName evidence="5">5-formyltetrahydrofolate cyclo-ligase</fullName>
        <ecNumber evidence="5">6.3.3.2</ecNumber>
    </recommendedName>
</protein>
<evidence type="ECO:0000256" key="2">
    <source>
        <dbReference type="ARBA" id="ARBA00022741"/>
    </source>
</evidence>
<dbReference type="Proteomes" id="UP000028007">
    <property type="component" value="Unassembled WGS sequence"/>
</dbReference>
<name>A0A081PGC2_9SPHI</name>
<keyword evidence="5" id="KW-0479">Metal-binding</keyword>
<dbReference type="Pfam" id="PF01812">
    <property type="entry name" value="5-FTHF_cyc-lig"/>
    <property type="match status" value="1"/>
</dbReference>
<evidence type="ECO:0000256" key="5">
    <source>
        <dbReference type="RuleBase" id="RU361279"/>
    </source>
</evidence>
<comment type="catalytic activity">
    <reaction evidence="5">
        <text>(6S)-5-formyl-5,6,7,8-tetrahydrofolate + ATP = (6R)-5,10-methenyltetrahydrofolate + ADP + phosphate</text>
        <dbReference type="Rhea" id="RHEA:10488"/>
        <dbReference type="ChEBI" id="CHEBI:30616"/>
        <dbReference type="ChEBI" id="CHEBI:43474"/>
        <dbReference type="ChEBI" id="CHEBI:57455"/>
        <dbReference type="ChEBI" id="CHEBI:57457"/>
        <dbReference type="ChEBI" id="CHEBI:456216"/>
        <dbReference type="EC" id="6.3.3.2"/>
    </reaction>
</comment>
<dbReference type="SUPFAM" id="SSF100950">
    <property type="entry name" value="NagB/RpiA/CoA transferase-like"/>
    <property type="match status" value="1"/>
</dbReference>
<sequence length="187" mass="21865">MALKSLIRKQELLRRKTLNPENIRLLNEKLLEQFCRLDFSGIHTIHLFLPIEDKNEPDTFLFIDWLQLEHPKIKIVIPRADFETFLMTHHVFAGREMLQKNKFQIWEPIDDQEYSAEIDLVLVPLLAVDVHGYRVGYGKGFYDRFLETSGALKVGVSFFAPEGEISDVHENDIRLDCCLTPDTIVYF</sequence>
<organism evidence="6 7">
    <name type="scientific">Pedobacter antarcticus 4BY</name>
    <dbReference type="NCBI Taxonomy" id="1358423"/>
    <lineage>
        <taxon>Bacteria</taxon>
        <taxon>Pseudomonadati</taxon>
        <taxon>Bacteroidota</taxon>
        <taxon>Sphingobacteriia</taxon>
        <taxon>Sphingobacteriales</taxon>
        <taxon>Sphingobacteriaceae</taxon>
        <taxon>Pedobacter</taxon>
    </lineage>
</organism>
<dbReference type="GO" id="GO:0030272">
    <property type="term" value="F:5-formyltetrahydrofolate cyclo-ligase activity"/>
    <property type="evidence" value="ECO:0007669"/>
    <property type="project" value="UniProtKB-EC"/>
</dbReference>
<dbReference type="RefSeq" id="WP_037441214.1">
    <property type="nucleotide sequence ID" value="NZ_JNFF01000062.1"/>
</dbReference>
<accession>A0A081PGC2</accession>
<dbReference type="InterPro" id="IPR037171">
    <property type="entry name" value="NagB/RpiA_transferase-like"/>
</dbReference>
<keyword evidence="7" id="KW-1185">Reference proteome</keyword>
<keyword evidence="5" id="KW-0460">Magnesium</keyword>
<evidence type="ECO:0000313" key="6">
    <source>
        <dbReference type="EMBL" id="KEQ29745.1"/>
    </source>
</evidence>
<dbReference type="InterPro" id="IPR002698">
    <property type="entry name" value="FTHF_cligase"/>
</dbReference>
<gene>
    <name evidence="6" type="ORF">N180_05730</name>
</gene>
<dbReference type="PANTHER" id="PTHR23407:SF1">
    <property type="entry name" value="5-FORMYLTETRAHYDROFOLATE CYCLO-LIGASE"/>
    <property type="match status" value="1"/>
</dbReference>
<comment type="cofactor">
    <cofactor evidence="5">
        <name>Mg(2+)</name>
        <dbReference type="ChEBI" id="CHEBI:18420"/>
    </cofactor>
</comment>
<comment type="caution">
    <text evidence="6">The sequence shown here is derived from an EMBL/GenBank/DDBJ whole genome shotgun (WGS) entry which is preliminary data.</text>
</comment>
<dbReference type="GO" id="GO:0009396">
    <property type="term" value="P:folic acid-containing compound biosynthetic process"/>
    <property type="evidence" value="ECO:0007669"/>
    <property type="project" value="TreeGrafter"/>
</dbReference>
<dbReference type="Gene3D" id="3.40.50.10420">
    <property type="entry name" value="NagB/RpiA/CoA transferase-like"/>
    <property type="match status" value="1"/>
</dbReference>
<keyword evidence="6" id="KW-0436">Ligase</keyword>
<dbReference type="GO" id="GO:0035999">
    <property type="term" value="P:tetrahydrofolate interconversion"/>
    <property type="evidence" value="ECO:0007669"/>
    <property type="project" value="TreeGrafter"/>
</dbReference>
<dbReference type="GO" id="GO:0046872">
    <property type="term" value="F:metal ion binding"/>
    <property type="evidence" value="ECO:0007669"/>
    <property type="project" value="UniProtKB-KW"/>
</dbReference>
<keyword evidence="3 4" id="KW-0067">ATP-binding</keyword>
<dbReference type="AlphaFoldDB" id="A0A081PGC2"/>
<dbReference type="InterPro" id="IPR024185">
    <property type="entry name" value="FTHF_cligase-like_sf"/>
</dbReference>
<evidence type="ECO:0000313" key="7">
    <source>
        <dbReference type="Proteomes" id="UP000028007"/>
    </source>
</evidence>
<feature type="binding site" evidence="4">
    <location>
        <position position="56"/>
    </location>
    <ligand>
        <name>substrate</name>
    </ligand>
</feature>
<dbReference type="PANTHER" id="PTHR23407">
    <property type="entry name" value="ATPASE INHIBITOR/5-FORMYLTETRAHYDROFOLATE CYCLO-LIGASE"/>
    <property type="match status" value="1"/>
</dbReference>
<evidence type="ECO:0000256" key="4">
    <source>
        <dbReference type="PIRSR" id="PIRSR006806-1"/>
    </source>
</evidence>
<reference evidence="6 7" key="1">
    <citation type="journal article" date="1992" name="Int. J. Syst. Bacteriol.">
        <title>Sphingobacterium antarcticus sp. nov. a Psychrotrophic Bacterium from the Soils of Schirmacher Oasis, Antarctica.</title>
        <authorList>
            <person name="Shivaji S."/>
            <person name="Ray M.K."/>
            <person name="Rao N.S."/>
            <person name="Saiserr L."/>
            <person name="Jagannadham M.V."/>
            <person name="Kumar G.S."/>
            <person name="Reddy G."/>
            <person name="Bhargava P.M."/>
        </authorList>
    </citation>
    <scope>NUCLEOTIDE SEQUENCE [LARGE SCALE GENOMIC DNA]</scope>
    <source>
        <strain evidence="6 7">4BY</strain>
    </source>
</reference>
<dbReference type="NCBIfam" id="TIGR02727">
    <property type="entry name" value="MTHFS_bact"/>
    <property type="match status" value="1"/>
</dbReference>